<dbReference type="Proteomes" id="UP001152759">
    <property type="component" value="Chromosome 10"/>
</dbReference>
<evidence type="ECO:0000256" key="1">
    <source>
        <dbReference type="ARBA" id="ARBA00009191"/>
    </source>
</evidence>
<keyword evidence="3" id="KW-0325">Glycoprotein</keyword>
<dbReference type="PANTHER" id="PTHR10426">
    <property type="entry name" value="STRICTOSIDINE SYNTHASE-RELATED"/>
    <property type="match status" value="1"/>
</dbReference>
<dbReference type="GO" id="GO:0016787">
    <property type="term" value="F:hydrolase activity"/>
    <property type="evidence" value="ECO:0007669"/>
    <property type="project" value="TreeGrafter"/>
</dbReference>
<dbReference type="AlphaFoldDB" id="A0A9P0A2A2"/>
<name>A0A9P0A2A2_BEMTA</name>
<accession>A0A9P0A2A2</accession>
<organism evidence="5 6">
    <name type="scientific">Bemisia tabaci</name>
    <name type="common">Sweetpotato whitefly</name>
    <name type="synonym">Aleurodes tabaci</name>
    <dbReference type="NCBI Taxonomy" id="7038"/>
    <lineage>
        <taxon>Eukaryota</taxon>
        <taxon>Metazoa</taxon>
        <taxon>Ecdysozoa</taxon>
        <taxon>Arthropoda</taxon>
        <taxon>Hexapoda</taxon>
        <taxon>Insecta</taxon>
        <taxon>Pterygota</taxon>
        <taxon>Neoptera</taxon>
        <taxon>Paraneoptera</taxon>
        <taxon>Hemiptera</taxon>
        <taxon>Sternorrhyncha</taxon>
        <taxon>Aleyrodoidea</taxon>
        <taxon>Aleyrodidae</taxon>
        <taxon>Aleyrodinae</taxon>
        <taxon>Bemisia</taxon>
    </lineage>
</organism>
<protein>
    <recommendedName>
        <fullName evidence="4">Strictosidine synthase conserved region domain-containing protein</fullName>
    </recommendedName>
</protein>
<sequence>MSSFLEKHKDGHCGHILGLEFDKAGNLFVVDCYTGIYKVNITTGAVSLAIPANKPIDGEVPQLPDDVDIGSDGSIYWSDASAKFPLHKFVLSILGDTSGRLIRTNLKTGKSEVLVKGLRFANGVFLADDESYVAVAETFASRVHRYWLKGPKKGTAEIFIDNLPGYPDNISPYKNGGFVVNALISRESPDMIGALAPFPNVRKFFARVIALSEIALQKMYDAYPNSAVQFALYHLQHLDAALVFIQNHHYTALFYDRNGKLTKALHSTDGSLPATSDFAELGGYYYFGSPFNPFLSRKKISY</sequence>
<dbReference type="InterPro" id="IPR018119">
    <property type="entry name" value="Strictosidine_synth_cons-reg"/>
</dbReference>
<dbReference type="GO" id="GO:0012505">
    <property type="term" value="C:endomembrane system"/>
    <property type="evidence" value="ECO:0007669"/>
    <property type="project" value="TreeGrafter"/>
</dbReference>
<comment type="similarity">
    <text evidence="1">Belongs to the strictosidine synthase family.</text>
</comment>
<gene>
    <name evidence="5" type="ORF">BEMITA_LOCUS2253</name>
</gene>
<dbReference type="PANTHER" id="PTHR10426:SF88">
    <property type="entry name" value="ADIPOCYTE PLASMA MEMBRANE-ASSOCIATED PROTEIN HEMOMUCIN-RELATED"/>
    <property type="match status" value="1"/>
</dbReference>
<dbReference type="Pfam" id="PF03088">
    <property type="entry name" value="Str_synth"/>
    <property type="match status" value="1"/>
</dbReference>
<dbReference type="EMBL" id="OU963871">
    <property type="protein sequence ID" value="CAH0382749.1"/>
    <property type="molecule type" value="Genomic_DNA"/>
</dbReference>
<proteinExistence type="inferred from homology"/>
<reference evidence="5" key="1">
    <citation type="submission" date="2021-12" db="EMBL/GenBank/DDBJ databases">
        <authorList>
            <person name="King R."/>
        </authorList>
    </citation>
    <scope>NUCLEOTIDE SEQUENCE</scope>
</reference>
<evidence type="ECO:0000313" key="6">
    <source>
        <dbReference type="Proteomes" id="UP001152759"/>
    </source>
</evidence>
<feature type="domain" description="Strictosidine synthase conserved region" evidence="4">
    <location>
        <begin position="65"/>
        <end position="151"/>
    </location>
</feature>
<evidence type="ECO:0000256" key="2">
    <source>
        <dbReference type="ARBA" id="ARBA00022553"/>
    </source>
</evidence>
<evidence type="ECO:0000259" key="4">
    <source>
        <dbReference type="Pfam" id="PF03088"/>
    </source>
</evidence>
<dbReference type="InterPro" id="IPR011042">
    <property type="entry name" value="6-blade_b-propeller_TolB-like"/>
</dbReference>
<keyword evidence="2" id="KW-0597">Phosphoprotein</keyword>
<dbReference type="Gene3D" id="2.120.10.30">
    <property type="entry name" value="TolB, C-terminal domain"/>
    <property type="match status" value="1"/>
</dbReference>
<evidence type="ECO:0000256" key="3">
    <source>
        <dbReference type="ARBA" id="ARBA00023180"/>
    </source>
</evidence>
<keyword evidence="6" id="KW-1185">Reference proteome</keyword>
<dbReference type="SUPFAM" id="SSF63829">
    <property type="entry name" value="Calcium-dependent phosphotriesterase"/>
    <property type="match status" value="1"/>
</dbReference>
<evidence type="ECO:0000313" key="5">
    <source>
        <dbReference type="EMBL" id="CAH0382749.1"/>
    </source>
</evidence>